<evidence type="ECO:0000256" key="5">
    <source>
        <dbReference type="ARBA" id="ARBA00023242"/>
    </source>
</evidence>
<accession>A0ABR1YHN5</accession>
<gene>
    <name evidence="8" type="ORF">HDK90DRAFT_557656</name>
</gene>
<sequence length="139" mass="14735">MSPSPPAKPPAIGQAPDKPRLTEEEKKNNHIASEQKRRQAIRQGFDKLASIVPGMEGQGRSEAIVLDATVKMLREQYAEQVRLSQAMASKGGDPRSVPGLPEGYRDTIGTQTSKDAAIAAMQANQSNGASSGHENGTGV</sequence>
<feature type="region of interest" description="Disordered" evidence="6">
    <location>
        <begin position="1"/>
        <end position="39"/>
    </location>
</feature>
<evidence type="ECO:0000256" key="4">
    <source>
        <dbReference type="ARBA" id="ARBA00023163"/>
    </source>
</evidence>
<protein>
    <recommendedName>
        <fullName evidence="7">BHLH domain-containing protein</fullName>
    </recommendedName>
</protein>
<comment type="caution">
    <text evidence="8">The sequence shown here is derived from an EMBL/GenBank/DDBJ whole genome shotgun (WGS) entry which is preliminary data.</text>
</comment>
<feature type="compositionally biased region" description="Basic and acidic residues" evidence="6">
    <location>
        <begin position="17"/>
        <end position="37"/>
    </location>
</feature>
<keyword evidence="5" id="KW-0539">Nucleus</keyword>
<proteinExistence type="predicted"/>
<dbReference type="SMART" id="SM00353">
    <property type="entry name" value="HLH"/>
    <property type="match status" value="1"/>
</dbReference>
<reference evidence="8 9" key="1">
    <citation type="submission" date="2024-04" db="EMBL/GenBank/DDBJ databases">
        <title>Phyllosticta paracitricarpa is synonymous to the EU quarantine fungus P. citricarpa based on phylogenomic analyses.</title>
        <authorList>
            <consortium name="Lawrence Berkeley National Laboratory"/>
            <person name="Van Ingen-Buijs V.A."/>
            <person name="Van Westerhoven A.C."/>
            <person name="Haridas S."/>
            <person name="Skiadas P."/>
            <person name="Martin F."/>
            <person name="Groenewald J.Z."/>
            <person name="Crous P.W."/>
            <person name="Seidl M.F."/>
        </authorList>
    </citation>
    <scope>NUCLEOTIDE SEQUENCE [LARGE SCALE GENOMIC DNA]</scope>
    <source>
        <strain evidence="8 9">CBS 123374</strain>
    </source>
</reference>
<dbReference type="Gene3D" id="4.10.280.10">
    <property type="entry name" value="Helix-loop-helix DNA-binding domain"/>
    <property type="match status" value="1"/>
</dbReference>
<evidence type="ECO:0000313" key="8">
    <source>
        <dbReference type="EMBL" id="KAK8229139.1"/>
    </source>
</evidence>
<evidence type="ECO:0000313" key="9">
    <source>
        <dbReference type="Proteomes" id="UP001492380"/>
    </source>
</evidence>
<dbReference type="InterPro" id="IPR036638">
    <property type="entry name" value="HLH_DNA-bd_sf"/>
</dbReference>
<evidence type="ECO:0000256" key="6">
    <source>
        <dbReference type="SAM" id="MobiDB-lite"/>
    </source>
</evidence>
<dbReference type="InterPro" id="IPR011598">
    <property type="entry name" value="bHLH_dom"/>
</dbReference>
<evidence type="ECO:0000259" key="7">
    <source>
        <dbReference type="PROSITE" id="PS50888"/>
    </source>
</evidence>
<name>A0ABR1YHN5_9PEZI</name>
<dbReference type="SUPFAM" id="SSF47459">
    <property type="entry name" value="HLH, helix-loop-helix DNA-binding domain"/>
    <property type="match status" value="1"/>
</dbReference>
<feature type="region of interest" description="Disordered" evidence="6">
    <location>
        <begin position="85"/>
        <end position="139"/>
    </location>
</feature>
<dbReference type="EMBL" id="JBBWRZ010000009">
    <property type="protein sequence ID" value="KAK8229139.1"/>
    <property type="molecule type" value="Genomic_DNA"/>
</dbReference>
<evidence type="ECO:0000256" key="3">
    <source>
        <dbReference type="ARBA" id="ARBA00023125"/>
    </source>
</evidence>
<feature type="domain" description="BHLH" evidence="7">
    <location>
        <begin position="25"/>
        <end position="76"/>
    </location>
</feature>
<feature type="compositionally biased region" description="Polar residues" evidence="6">
    <location>
        <begin position="122"/>
        <end position="139"/>
    </location>
</feature>
<dbReference type="Pfam" id="PF00010">
    <property type="entry name" value="HLH"/>
    <property type="match status" value="1"/>
</dbReference>
<keyword evidence="2" id="KW-0805">Transcription regulation</keyword>
<comment type="subcellular location">
    <subcellularLocation>
        <location evidence="1">Nucleus</location>
    </subcellularLocation>
</comment>
<evidence type="ECO:0000256" key="1">
    <source>
        <dbReference type="ARBA" id="ARBA00004123"/>
    </source>
</evidence>
<organism evidence="8 9">
    <name type="scientific">Phyllosticta capitalensis</name>
    <dbReference type="NCBI Taxonomy" id="121624"/>
    <lineage>
        <taxon>Eukaryota</taxon>
        <taxon>Fungi</taxon>
        <taxon>Dikarya</taxon>
        <taxon>Ascomycota</taxon>
        <taxon>Pezizomycotina</taxon>
        <taxon>Dothideomycetes</taxon>
        <taxon>Dothideomycetes incertae sedis</taxon>
        <taxon>Botryosphaeriales</taxon>
        <taxon>Phyllostictaceae</taxon>
        <taxon>Phyllosticta</taxon>
    </lineage>
</organism>
<keyword evidence="4" id="KW-0804">Transcription</keyword>
<keyword evidence="9" id="KW-1185">Reference proteome</keyword>
<dbReference type="Proteomes" id="UP001492380">
    <property type="component" value="Unassembled WGS sequence"/>
</dbReference>
<dbReference type="PANTHER" id="PTHR15741">
    <property type="entry name" value="BASIC HELIX-LOOP-HELIX ZIP TRANSCRIPTION FACTOR"/>
    <property type="match status" value="1"/>
</dbReference>
<evidence type="ECO:0000256" key="2">
    <source>
        <dbReference type="ARBA" id="ARBA00023015"/>
    </source>
</evidence>
<dbReference type="InterPro" id="IPR052207">
    <property type="entry name" value="Max-like/E-box_TFs"/>
</dbReference>
<dbReference type="PANTHER" id="PTHR15741:SF39">
    <property type="entry name" value="BHLH TRANSCRIPTION FACTOR (EUROFUNG)"/>
    <property type="match status" value="1"/>
</dbReference>
<keyword evidence="3" id="KW-0238">DNA-binding</keyword>
<dbReference type="PROSITE" id="PS50888">
    <property type="entry name" value="BHLH"/>
    <property type="match status" value="1"/>
</dbReference>